<dbReference type="Proteomes" id="UP000237749">
    <property type="component" value="Unassembled WGS sequence"/>
</dbReference>
<proteinExistence type="predicted"/>
<dbReference type="Pfam" id="PF11392">
    <property type="entry name" value="AllH"/>
    <property type="match status" value="1"/>
</dbReference>
<dbReference type="EMBL" id="PTJA01000001">
    <property type="protein sequence ID" value="PPK83486.1"/>
    <property type="molecule type" value="Genomic_DNA"/>
</dbReference>
<sequence length="289" mass="31093">MIMHFNITTIGSYALEILNSVSEGLVHSVYRKTINIQLGDFLLALQADLSPVSPVSLITELDAASMETLPVSPGLKVKVSPGILTIYGSVSVINFYFLEADLFESKLISKSPKLLRDTLKSVLDHTAAGGFSAIFAPSCMKEQENNLGAELVTAAAKNHLTACSTYMQTADYEKATEELISLIGLGVGLTPSGDDFLCGVLAGLILTGNSDQTFTSILKNRISTSLNNTNDISRTFLRCALSSHFSKPIKDLVFPASVEDIHASFEAVGHSSGFDSLCGIYYVYTLIFN</sequence>
<reference evidence="1 2" key="1">
    <citation type="submission" date="2018-02" db="EMBL/GenBank/DDBJ databases">
        <title>Genomic Encyclopedia of Archaeal and Bacterial Type Strains, Phase II (KMG-II): from individual species to whole genera.</title>
        <authorList>
            <person name="Goeker M."/>
        </authorList>
    </citation>
    <scope>NUCLEOTIDE SEQUENCE [LARGE SCALE GENOMIC DNA]</scope>
    <source>
        <strain evidence="1 2">DSM 3808</strain>
    </source>
</reference>
<protein>
    <submittedName>
        <fullName evidence="1">Uncharacterized protein DUF2877</fullName>
    </submittedName>
</protein>
<evidence type="ECO:0000313" key="2">
    <source>
        <dbReference type="Proteomes" id="UP000237749"/>
    </source>
</evidence>
<evidence type="ECO:0000313" key="1">
    <source>
        <dbReference type="EMBL" id="PPK83486.1"/>
    </source>
</evidence>
<dbReference type="InterPro" id="IPR021530">
    <property type="entry name" value="AllH-like"/>
</dbReference>
<gene>
    <name evidence="1" type="ORF">BXY41_101550</name>
</gene>
<accession>A0A2S6HZ90</accession>
<dbReference type="AlphaFoldDB" id="A0A2S6HZ90"/>
<keyword evidence="2" id="KW-1185">Reference proteome</keyword>
<organism evidence="1 2">
    <name type="scientific">Lacrimispora xylanisolvens</name>
    <dbReference type="NCBI Taxonomy" id="384636"/>
    <lineage>
        <taxon>Bacteria</taxon>
        <taxon>Bacillati</taxon>
        <taxon>Bacillota</taxon>
        <taxon>Clostridia</taxon>
        <taxon>Lachnospirales</taxon>
        <taxon>Lachnospiraceae</taxon>
        <taxon>Lacrimispora</taxon>
    </lineage>
</organism>
<comment type="caution">
    <text evidence="1">The sequence shown here is derived from an EMBL/GenBank/DDBJ whole genome shotgun (WGS) entry which is preliminary data.</text>
</comment>
<name>A0A2S6HZ90_9FIRM</name>